<reference evidence="2" key="1">
    <citation type="submission" date="2015-11" db="EMBL/GenBank/DDBJ databases">
        <authorList>
            <person name="Blom J."/>
        </authorList>
    </citation>
    <scope>NUCLEOTIDE SEQUENCE [LARGE SCALE GENOMIC DNA]</scope>
</reference>
<gene>
    <name evidence="1" type="ORF">EM595_0161</name>
</gene>
<dbReference type="PATRIC" id="fig|1619313.3.peg.165"/>
<protein>
    <submittedName>
        <fullName evidence="1">Uncharacterized protein</fullName>
    </submittedName>
</protein>
<organism evidence="1 2">
    <name type="scientific">Duffyella gerundensis</name>
    <dbReference type="NCBI Taxonomy" id="1619313"/>
    <lineage>
        <taxon>Bacteria</taxon>
        <taxon>Pseudomonadati</taxon>
        <taxon>Pseudomonadota</taxon>
        <taxon>Gammaproteobacteria</taxon>
        <taxon>Enterobacterales</taxon>
        <taxon>Erwiniaceae</taxon>
        <taxon>Duffyella</taxon>
    </lineage>
</organism>
<keyword evidence="2" id="KW-1185">Reference proteome</keyword>
<dbReference type="KEGG" id="ege:EM595_0161"/>
<dbReference type="EMBL" id="LN907827">
    <property type="protein sequence ID" value="CUU22398.1"/>
    <property type="molecule type" value="Genomic_DNA"/>
</dbReference>
<dbReference type="Proteomes" id="UP000059419">
    <property type="component" value="Chromosome 1"/>
</dbReference>
<proteinExistence type="predicted"/>
<sequence length="59" mass="7082">MWALGKRADHLLHGHIRLYWRRWLNMPEPLFIAFFTDNTLASCHVFHAKNLSPQRLLIK</sequence>
<name>A0A0U5KX65_9GAMM</name>
<dbReference type="AlphaFoldDB" id="A0A0U5KX65"/>
<evidence type="ECO:0000313" key="1">
    <source>
        <dbReference type="EMBL" id="CUU22398.1"/>
    </source>
</evidence>
<dbReference type="STRING" id="1619313.EM595_0161"/>
<evidence type="ECO:0000313" key="2">
    <source>
        <dbReference type="Proteomes" id="UP000059419"/>
    </source>
</evidence>
<accession>A0A0U5KX65</accession>